<comment type="catalytic activity">
    <reaction evidence="7 8">
        <text>UDP-alpha-D-glucose + 2 NAD(+) + H2O = UDP-alpha-D-glucuronate + 2 NADH + 3 H(+)</text>
        <dbReference type="Rhea" id="RHEA:23596"/>
        <dbReference type="ChEBI" id="CHEBI:15377"/>
        <dbReference type="ChEBI" id="CHEBI:15378"/>
        <dbReference type="ChEBI" id="CHEBI:57540"/>
        <dbReference type="ChEBI" id="CHEBI:57945"/>
        <dbReference type="ChEBI" id="CHEBI:58052"/>
        <dbReference type="ChEBI" id="CHEBI:58885"/>
        <dbReference type="EC" id="1.1.1.22"/>
    </reaction>
</comment>
<comment type="similarity">
    <text evidence="2 8">Belongs to the UDP-glucose/GDP-mannose dehydrogenase family.</text>
</comment>
<dbReference type="NCBIfam" id="TIGR03026">
    <property type="entry name" value="NDP-sugDHase"/>
    <property type="match status" value="1"/>
</dbReference>
<evidence type="ECO:0000256" key="2">
    <source>
        <dbReference type="ARBA" id="ARBA00006601"/>
    </source>
</evidence>
<comment type="caution">
    <text evidence="10">The sequence shown here is derived from an EMBL/GenBank/DDBJ whole genome shotgun (WGS) entry which is preliminary data.</text>
</comment>
<dbReference type="SMART" id="SM00984">
    <property type="entry name" value="UDPG_MGDP_dh_C"/>
    <property type="match status" value="1"/>
</dbReference>
<dbReference type="InterPro" id="IPR028357">
    <property type="entry name" value="UDPglc_DH_bac"/>
</dbReference>
<reference evidence="10 11" key="1">
    <citation type="submission" date="2014-10" db="EMBL/GenBank/DDBJ databases">
        <title>Kaistella solincola genome.</title>
        <authorList>
            <person name="Newman J.D."/>
        </authorList>
    </citation>
    <scope>NUCLEOTIDE SEQUENCE [LARGE SCALE GENOMIC DNA]</scope>
    <source>
        <strain evidence="10 11">DSM 22468</strain>
    </source>
</reference>
<dbReference type="Pfam" id="PF03721">
    <property type="entry name" value="UDPG_MGDP_dh_N"/>
    <property type="match status" value="1"/>
</dbReference>
<evidence type="ECO:0000259" key="9">
    <source>
        <dbReference type="SMART" id="SM00984"/>
    </source>
</evidence>
<dbReference type="InterPro" id="IPR014027">
    <property type="entry name" value="UDP-Glc/GDP-Man_DH_C"/>
</dbReference>
<dbReference type="EMBL" id="JSYK01000001">
    <property type="protein sequence ID" value="KIA84921.1"/>
    <property type="molecule type" value="Genomic_DNA"/>
</dbReference>
<keyword evidence="5 8" id="KW-0560">Oxidoreductase</keyword>
<feature type="domain" description="UDP-glucose/GDP-mannose dehydrogenase C-terminal" evidence="9">
    <location>
        <begin position="314"/>
        <end position="416"/>
    </location>
</feature>
<dbReference type="InterPro" id="IPR036291">
    <property type="entry name" value="NAD(P)-bd_dom_sf"/>
</dbReference>
<dbReference type="PIRSF" id="PIRSF500134">
    <property type="entry name" value="UDPglc_DH_bac"/>
    <property type="match status" value="1"/>
</dbReference>
<dbReference type="PIRSF" id="PIRSF000124">
    <property type="entry name" value="UDPglc_GDPman_dh"/>
    <property type="match status" value="1"/>
</dbReference>
<comment type="pathway">
    <text evidence="1">Nucleotide-sugar biosynthesis; UDP-alpha-D-glucuronate biosynthesis; UDP-alpha-D-glucuronate from UDP-alpha-D-glucose: step 1/1.</text>
</comment>
<dbReference type="Pfam" id="PF00984">
    <property type="entry name" value="UDPG_MGDP_dh"/>
    <property type="match status" value="1"/>
</dbReference>
<dbReference type="InterPro" id="IPR008927">
    <property type="entry name" value="6-PGluconate_DH-like_C_sf"/>
</dbReference>
<gene>
    <name evidence="10" type="ORF">OA84_00155</name>
</gene>
<dbReference type="Gene3D" id="3.40.50.720">
    <property type="entry name" value="NAD(P)-binding Rossmann-like Domain"/>
    <property type="match status" value="2"/>
</dbReference>
<keyword evidence="11" id="KW-1185">Reference proteome</keyword>
<evidence type="ECO:0000256" key="5">
    <source>
        <dbReference type="ARBA" id="ARBA00023002"/>
    </source>
</evidence>
<dbReference type="InterPro" id="IPR014026">
    <property type="entry name" value="UDP-Glc/GDP-Man_DH_dimer"/>
</dbReference>
<evidence type="ECO:0000256" key="3">
    <source>
        <dbReference type="ARBA" id="ARBA00012954"/>
    </source>
</evidence>
<evidence type="ECO:0000256" key="6">
    <source>
        <dbReference type="ARBA" id="ARBA00023027"/>
    </source>
</evidence>
<dbReference type="InterPro" id="IPR036220">
    <property type="entry name" value="UDP-Glc/GDP-Man_DH_C_sf"/>
</dbReference>
<dbReference type="SUPFAM" id="SSF48179">
    <property type="entry name" value="6-phosphogluconate dehydrogenase C-terminal domain-like"/>
    <property type="match status" value="1"/>
</dbReference>
<dbReference type="Gene3D" id="1.20.5.100">
    <property type="entry name" value="Cytochrome c1, transmembrane anchor, C-terminal"/>
    <property type="match status" value="1"/>
</dbReference>
<proteinExistence type="inferred from homology"/>
<evidence type="ECO:0000313" key="11">
    <source>
        <dbReference type="Proteomes" id="UP000031275"/>
    </source>
</evidence>
<dbReference type="SUPFAM" id="SSF51735">
    <property type="entry name" value="NAD(P)-binding Rossmann-fold domains"/>
    <property type="match status" value="1"/>
</dbReference>
<dbReference type="PANTHER" id="PTHR43750">
    <property type="entry name" value="UDP-GLUCOSE 6-DEHYDROGENASE TUAD"/>
    <property type="match status" value="1"/>
</dbReference>
<organism evidence="10 11">
    <name type="scientific">Kaistella solincola</name>
    <dbReference type="NCBI Taxonomy" id="510955"/>
    <lineage>
        <taxon>Bacteria</taxon>
        <taxon>Pseudomonadati</taxon>
        <taxon>Bacteroidota</taxon>
        <taxon>Flavobacteriia</taxon>
        <taxon>Flavobacteriales</taxon>
        <taxon>Weeksellaceae</taxon>
        <taxon>Chryseobacterium group</taxon>
        <taxon>Kaistella</taxon>
    </lineage>
</organism>
<evidence type="ECO:0000256" key="4">
    <source>
        <dbReference type="ARBA" id="ARBA00015132"/>
    </source>
</evidence>
<sequence length="435" mass="48342">MNITIVGTGYVGLVTGTTLAELGNTVYCVDIDFKKVEQMKQGIVPIYEPGLEEMFLRNIQAQRLFFTTDLREALNESEVIYLALPTPPGEDGSADLSYVLSVATQIGEMLTEYKIIVNKSTVPVGTADKVRETISVHTNIEFDVVSNPEFLREGFAVEDSMNPARVIVGTESERAQEIMAKIYQPFTNTGIPIIFMDEKSSELTKYAANSFLAVKITFMNEIANYCEKVGADVDKVRLGMGSDDRIGHRFLFPGIGYGGSCFPKDVKALIKSGKQEGFDFQILEATEEVNKNQKVILVSEIEKFFGDLAGKKIALWGLAFKANTDDIREASSLDNIKILLEKGAKITAYDAIAEDNVRRVLGDQISYAPDMYSALQDADCLLIATEWSEFKNPNFDLMASKMNQKVIFDGRNMFALEQVEDSGFHYKSIGRRTIS</sequence>
<dbReference type="PANTHER" id="PTHR43750:SF3">
    <property type="entry name" value="UDP-GLUCOSE 6-DEHYDROGENASE TUAD"/>
    <property type="match status" value="1"/>
</dbReference>
<dbReference type="RefSeq" id="WP_039340610.1">
    <property type="nucleotide sequence ID" value="NZ_JSYK01000001.1"/>
</dbReference>
<evidence type="ECO:0000256" key="7">
    <source>
        <dbReference type="ARBA" id="ARBA00047473"/>
    </source>
</evidence>
<dbReference type="InterPro" id="IPR001732">
    <property type="entry name" value="UDP-Glc/GDP-Man_DH_N"/>
</dbReference>
<name>A0ABR4ZTF3_9FLAO</name>
<evidence type="ECO:0000313" key="10">
    <source>
        <dbReference type="EMBL" id="KIA84921.1"/>
    </source>
</evidence>
<dbReference type="Proteomes" id="UP000031275">
    <property type="component" value="Unassembled WGS sequence"/>
</dbReference>
<accession>A0ABR4ZTF3</accession>
<keyword evidence="6 8" id="KW-0520">NAD</keyword>
<evidence type="ECO:0000256" key="1">
    <source>
        <dbReference type="ARBA" id="ARBA00004701"/>
    </source>
</evidence>
<dbReference type="SUPFAM" id="SSF52413">
    <property type="entry name" value="UDP-glucose/GDP-mannose dehydrogenase C-terminal domain"/>
    <property type="match status" value="1"/>
</dbReference>
<dbReference type="EC" id="1.1.1.22" evidence="3 8"/>
<dbReference type="InterPro" id="IPR017476">
    <property type="entry name" value="UDP-Glc/GDP-Man"/>
</dbReference>
<dbReference type="Pfam" id="PF03720">
    <property type="entry name" value="UDPG_MGDP_dh_C"/>
    <property type="match status" value="1"/>
</dbReference>
<protein>
    <recommendedName>
        <fullName evidence="4 8">UDP-glucose 6-dehydrogenase</fullName>
        <ecNumber evidence="3 8">1.1.1.22</ecNumber>
    </recommendedName>
</protein>
<evidence type="ECO:0000256" key="8">
    <source>
        <dbReference type="PIRNR" id="PIRNR000124"/>
    </source>
</evidence>